<comment type="caution">
    <text evidence="2">The sequence shown here is derived from an EMBL/GenBank/DDBJ whole genome shotgun (WGS) entry which is preliminary data.</text>
</comment>
<dbReference type="Proteomes" id="UP001431209">
    <property type="component" value="Unassembled WGS sequence"/>
</dbReference>
<keyword evidence="1" id="KW-0812">Transmembrane</keyword>
<name>A0AAW2ZS41_9EUKA</name>
<proteinExistence type="predicted"/>
<reference evidence="2 3" key="1">
    <citation type="submission" date="2024-03" db="EMBL/GenBank/DDBJ databases">
        <title>The Acrasis kona genome and developmental transcriptomes reveal deep origins of eukaryotic multicellular pathways.</title>
        <authorList>
            <person name="Sheikh S."/>
            <person name="Fu C.-J."/>
            <person name="Brown M.W."/>
            <person name="Baldauf S.L."/>
        </authorList>
    </citation>
    <scope>NUCLEOTIDE SEQUENCE [LARGE SCALE GENOMIC DNA]</scope>
    <source>
        <strain evidence="2 3">ATCC MYA-3509</strain>
    </source>
</reference>
<organism evidence="2 3">
    <name type="scientific">Acrasis kona</name>
    <dbReference type="NCBI Taxonomy" id="1008807"/>
    <lineage>
        <taxon>Eukaryota</taxon>
        <taxon>Discoba</taxon>
        <taxon>Heterolobosea</taxon>
        <taxon>Tetramitia</taxon>
        <taxon>Eutetramitia</taxon>
        <taxon>Acrasidae</taxon>
        <taxon>Acrasis</taxon>
    </lineage>
</organism>
<sequence>MGSEYKYTPTPRRTSIYTVKDNNPSLDLHSSHIPNDLTDSVFDDDDEEFVYNGLLVNQKSTRLSNHQNDKNEKYDKKEQPNSTVVTGFLKLIDQTNITRRWRWGFCSLVVILLMIIVLGFSFLIYRMFFLSPTVYIEQVQLTKLPTVRNKQVGFKIIVAAHNYNFVDLVMSEIKLTATVRDVGTSSGVGYQLDTPLIKRYNETANDMIVTKRTCSKFHVETTIDLSPSPNFDQIQKLILNALSAYVEFQFEGTSTITRLGPLKYVQKLLKKQQYNVKIKGKT</sequence>
<evidence type="ECO:0000313" key="3">
    <source>
        <dbReference type="Proteomes" id="UP001431209"/>
    </source>
</evidence>
<protein>
    <recommendedName>
        <fullName evidence="4">Late embryogenesis abundant protein LEA-2 subgroup domain-containing protein</fullName>
    </recommendedName>
</protein>
<keyword evidence="3" id="KW-1185">Reference proteome</keyword>
<gene>
    <name evidence="2" type="ORF">AKO1_010289</name>
</gene>
<feature type="transmembrane region" description="Helical" evidence="1">
    <location>
        <begin position="103"/>
        <end position="125"/>
    </location>
</feature>
<keyword evidence="1" id="KW-0472">Membrane</keyword>
<evidence type="ECO:0000256" key="1">
    <source>
        <dbReference type="SAM" id="Phobius"/>
    </source>
</evidence>
<evidence type="ECO:0008006" key="4">
    <source>
        <dbReference type="Google" id="ProtNLM"/>
    </source>
</evidence>
<keyword evidence="1" id="KW-1133">Transmembrane helix</keyword>
<dbReference type="EMBL" id="JAOPGA020001811">
    <property type="protein sequence ID" value="KAL0491541.1"/>
    <property type="molecule type" value="Genomic_DNA"/>
</dbReference>
<dbReference type="AlphaFoldDB" id="A0AAW2ZS41"/>
<accession>A0AAW2ZS41</accession>
<evidence type="ECO:0000313" key="2">
    <source>
        <dbReference type="EMBL" id="KAL0491541.1"/>
    </source>
</evidence>